<evidence type="ECO:0000256" key="6">
    <source>
        <dbReference type="ARBA" id="ARBA00023204"/>
    </source>
</evidence>
<dbReference type="PROSITE" id="PS50006">
    <property type="entry name" value="FHA_DOMAIN"/>
    <property type="match status" value="1"/>
</dbReference>
<comment type="similarity">
    <text evidence="3">Belongs to the PPP4R2 family.</text>
</comment>
<protein>
    <recommendedName>
        <fullName evidence="12">FHA domain-containing protein</fullName>
    </recommendedName>
</protein>
<feature type="non-terminal residue" evidence="13">
    <location>
        <position position="929"/>
    </location>
</feature>
<feature type="region of interest" description="Disordered" evidence="11">
    <location>
        <begin position="649"/>
        <end position="717"/>
    </location>
</feature>
<dbReference type="GO" id="GO:0019888">
    <property type="term" value="F:protein phosphatase regulator activity"/>
    <property type="evidence" value="ECO:0007669"/>
    <property type="project" value="InterPro"/>
</dbReference>
<evidence type="ECO:0000259" key="12">
    <source>
        <dbReference type="PROSITE" id="PS50006"/>
    </source>
</evidence>
<comment type="similarity">
    <text evidence="9">Belongs to the Nibrin family.</text>
</comment>
<feature type="region of interest" description="Disordered" evidence="11">
    <location>
        <begin position="889"/>
        <end position="929"/>
    </location>
</feature>
<evidence type="ECO:0000256" key="7">
    <source>
        <dbReference type="ARBA" id="ARBA00023242"/>
    </source>
</evidence>
<dbReference type="PANTHER" id="PTHR12162">
    <property type="entry name" value="NIBRIN-RELATED"/>
    <property type="match status" value="1"/>
</dbReference>
<dbReference type="FunFam" id="2.60.200.20:FF:000017">
    <property type="entry name" value="Nibrin"/>
    <property type="match status" value="1"/>
</dbReference>
<keyword evidence="10" id="KW-0175">Coiled coil</keyword>
<dbReference type="InterPro" id="IPR036420">
    <property type="entry name" value="BRCT_dom_sf"/>
</dbReference>
<keyword evidence="6" id="KW-0234">DNA repair</keyword>
<keyword evidence="14" id="KW-1185">Reference proteome</keyword>
<evidence type="ECO:0000256" key="4">
    <source>
        <dbReference type="ARBA" id="ARBA00022454"/>
    </source>
</evidence>
<dbReference type="InterPro" id="IPR015267">
    <property type="entry name" value="PPP4R2"/>
</dbReference>
<dbReference type="InterPro" id="IPR000253">
    <property type="entry name" value="FHA_dom"/>
</dbReference>
<feature type="coiled-coil region" evidence="10">
    <location>
        <begin position="533"/>
        <end position="561"/>
    </location>
</feature>
<dbReference type="Gene3D" id="3.40.50.10980">
    <property type="entry name" value="Nibrin, BRCT2 domain"/>
    <property type="match status" value="1"/>
</dbReference>
<dbReference type="InterPro" id="IPR043014">
    <property type="entry name" value="Nibrin_BRCT2_sf"/>
</dbReference>
<dbReference type="InterPro" id="IPR008984">
    <property type="entry name" value="SMAD_FHA_dom_sf"/>
</dbReference>
<feature type="compositionally biased region" description="Polar residues" evidence="11">
    <location>
        <begin position="493"/>
        <end position="505"/>
    </location>
</feature>
<gene>
    <name evidence="13" type="ORF">BZG36_05185</name>
</gene>
<name>A0A261XTR3_9FUNG</name>
<evidence type="ECO:0000256" key="9">
    <source>
        <dbReference type="ARBA" id="ARBA00044757"/>
    </source>
</evidence>
<feature type="compositionally biased region" description="Basic and acidic residues" evidence="11">
    <location>
        <begin position="917"/>
        <end position="929"/>
    </location>
</feature>
<feature type="compositionally biased region" description="Polar residues" evidence="11">
    <location>
        <begin position="703"/>
        <end position="715"/>
    </location>
</feature>
<dbReference type="Pfam" id="PF16508">
    <property type="entry name" value="NIBRIN_BRCT_II"/>
    <property type="match status" value="1"/>
</dbReference>
<dbReference type="Gene3D" id="3.40.50.10190">
    <property type="entry name" value="BRCT domain"/>
    <property type="match status" value="1"/>
</dbReference>
<evidence type="ECO:0000313" key="13">
    <source>
        <dbReference type="EMBL" id="OZJ01740.1"/>
    </source>
</evidence>
<sequence length="929" mass="102984">MWLLQGVEALAGIRIYLLPEQTISIGRKGCEIIVPQDMSVSRKHASITVGSNPVEYVGKLDARCSVTVEDHASKYGTRVKDKRIETCELQQGDIIALGTQKSQFRLDWHPMVIGYSALKESALDKLQRLAMKLDFKISRDWKPGVMTHLYMQQIEPTSKVIQALVDMVPLVNEEWLDVLDGSLSANSTHAVIPSPEAYMPPVAPDPHHEHLPITYDPRPQRKSLFKGKTFVFFGEPKRKEIKSIITHASGQLLDFSPTGATNADTIIQQLSTYSEPNIIRPPTTQLSAVDWEDLCEAVTLLRARMIDEEEVSYAILVTSTKTFCNPRAKQPAITSASAHNPAISTESVDASLPFDLLSTAPPTTRRLLPFGKAAKLTTPSKKTLISSNSILSDVLGDPQGPRVQEELAPVAKMASSDALASLLKRRAASSEVGFSQTSETPSKVSQRSKALELFFAQDDDDAMQDDKDGEPETTEGAETGRAPDAKVRKESQDSNAAESLKTFNLEQKRPLQEVQDVEMKDAPAKKRGRGLVLREADEKVAQKIAEEVTLEKKEASRKEEESRKMEMAKHVDEFGEDEQKIHNVTVILTCPLVKSSETQAQTPRRARKAYTGPNFKRFKKTQNVRLEEPLGFIRLVPYVRGDLDELDESMEEDPAPIPSRTVVWDADIDDMDDATPTTRRPAERPNRPTINASPAPKARYNQAPPSSQLEGSSPPDNRYKLRTTASFRIMARQDTLVNAYMYKFCKVAKCTNFGTLVADEGKSESVKEFETRILELVDQFTRPPFTIQRLCELTVNPTLYHRTLPKYLRALEKILLVTSSSEDFTETKQDDALSNGHLPDALDNGVVMQPINEMSSEGLTNSLITSTMDINTAPALQLITFNHSGEHLSLHTSEDKTDESVHGPTAADAMDLASADTQHEPEAGAAKDA</sequence>
<keyword evidence="4" id="KW-0158">Chromosome</keyword>
<dbReference type="PANTHER" id="PTHR12162:SF0">
    <property type="entry name" value="NIBRIN"/>
    <property type="match status" value="1"/>
</dbReference>
<dbReference type="Pfam" id="PF09184">
    <property type="entry name" value="PPP4R2"/>
    <property type="match status" value="1"/>
</dbReference>
<comment type="caution">
    <text evidence="13">The sequence shown here is derived from an EMBL/GenBank/DDBJ whole genome shotgun (WGS) entry which is preliminary data.</text>
</comment>
<dbReference type="GO" id="GO:0007095">
    <property type="term" value="P:mitotic G2 DNA damage checkpoint signaling"/>
    <property type="evidence" value="ECO:0007669"/>
    <property type="project" value="InterPro"/>
</dbReference>
<feature type="compositionally biased region" description="Acidic residues" evidence="11">
    <location>
        <begin position="457"/>
        <end position="475"/>
    </location>
</feature>
<evidence type="ECO:0000256" key="8">
    <source>
        <dbReference type="ARBA" id="ARBA00023306"/>
    </source>
</evidence>
<proteinExistence type="inferred from homology"/>
<dbReference type="EMBL" id="MVBO01000251">
    <property type="protein sequence ID" value="OZJ01740.1"/>
    <property type="molecule type" value="Genomic_DNA"/>
</dbReference>
<reference evidence="13 14" key="1">
    <citation type="journal article" date="2017" name="Mycologia">
        <title>Bifiguratus adelaidae, gen. et sp. nov., a new member of Mucoromycotina in endophytic and soil-dwelling habitats.</title>
        <authorList>
            <person name="Torres-Cruz T.J."/>
            <person name="Billingsley Tobias T.L."/>
            <person name="Almatruk M."/>
            <person name="Hesse C."/>
            <person name="Kuske C.R."/>
            <person name="Desiro A."/>
            <person name="Benucci G.M."/>
            <person name="Bonito G."/>
            <person name="Stajich J.E."/>
            <person name="Dunlap C."/>
            <person name="Arnold A.E."/>
            <person name="Porras-Alfaro A."/>
        </authorList>
    </citation>
    <scope>NUCLEOTIDE SEQUENCE [LARGE SCALE GENOMIC DNA]</scope>
    <source>
        <strain evidence="13 14">AZ0501</strain>
    </source>
</reference>
<dbReference type="GO" id="GO:0005694">
    <property type="term" value="C:chromosome"/>
    <property type="evidence" value="ECO:0007669"/>
    <property type="project" value="UniProtKB-SubCell"/>
</dbReference>
<keyword evidence="8" id="KW-0131">Cell cycle</keyword>
<feature type="region of interest" description="Disordered" evidence="11">
    <location>
        <begin position="457"/>
        <end position="512"/>
    </location>
</feature>
<feature type="compositionally biased region" description="Basic and acidic residues" evidence="11">
    <location>
        <begin position="889"/>
        <end position="901"/>
    </location>
</feature>
<feature type="compositionally biased region" description="Basic and acidic residues" evidence="11">
    <location>
        <begin position="481"/>
        <end position="492"/>
    </location>
</feature>
<dbReference type="InterPro" id="IPR040227">
    <property type="entry name" value="Nibrin-rel"/>
</dbReference>
<organism evidence="13 14">
    <name type="scientific">Bifiguratus adelaidae</name>
    <dbReference type="NCBI Taxonomy" id="1938954"/>
    <lineage>
        <taxon>Eukaryota</taxon>
        <taxon>Fungi</taxon>
        <taxon>Fungi incertae sedis</taxon>
        <taxon>Mucoromycota</taxon>
        <taxon>Mucoromycotina</taxon>
        <taxon>Endogonomycetes</taxon>
        <taxon>Endogonales</taxon>
        <taxon>Endogonales incertae sedis</taxon>
        <taxon>Bifiguratus</taxon>
    </lineage>
</organism>
<evidence type="ECO:0000256" key="11">
    <source>
        <dbReference type="SAM" id="MobiDB-lite"/>
    </source>
</evidence>
<evidence type="ECO:0000256" key="5">
    <source>
        <dbReference type="ARBA" id="ARBA00022763"/>
    </source>
</evidence>
<evidence type="ECO:0000256" key="3">
    <source>
        <dbReference type="ARBA" id="ARBA00009207"/>
    </source>
</evidence>
<accession>A0A261XTR3</accession>
<keyword evidence="5" id="KW-0227">DNA damage</keyword>
<dbReference type="GO" id="GO:0000724">
    <property type="term" value="P:double-strand break repair via homologous recombination"/>
    <property type="evidence" value="ECO:0007669"/>
    <property type="project" value="TreeGrafter"/>
</dbReference>
<evidence type="ECO:0000313" key="14">
    <source>
        <dbReference type="Proteomes" id="UP000242875"/>
    </source>
</evidence>
<dbReference type="SUPFAM" id="SSF49879">
    <property type="entry name" value="SMAD/FHA domain"/>
    <property type="match status" value="1"/>
</dbReference>
<evidence type="ECO:0000256" key="2">
    <source>
        <dbReference type="ARBA" id="ARBA00004286"/>
    </source>
</evidence>
<dbReference type="GO" id="GO:0030289">
    <property type="term" value="C:protein phosphatase 4 complex"/>
    <property type="evidence" value="ECO:0007669"/>
    <property type="project" value="InterPro"/>
</dbReference>
<dbReference type="AlphaFoldDB" id="A0A261XTR3"/>
<dbReference type="InterPro" id="IPR032429">
    <property type="entry name" value="Nibrin_BRCT2"/>
</dbReference>
<evidence type="ECO:0000256" key="1">
    <source>
        <dbReference type="ARBA" id="ARBA00004123"/>
    </source>
</evidence>
<evidence type="ECO:0000256" key="10">
    <source>
        <dbReference type="SAM" id="Coils"/>
    </source>
</evidence>
<dbReference type="Proteomes" id="UP000242875">
    <property type="component" value="Unassembled WGS sequence"/>
</dbReference>
<dbReference type="CDD" id="cd22667">
    <property type="entry name" value="FHA_NBN"/>
    <property type="match status" value="1"/>
</dbReference>
<dbReference type="Gene3D" id="2.60.200.20">
    <property type="match status" value="1"/>
</dbReference>
<feature type="domain" description="FHA" evidence="12">
    <location>
        <begin position="23"/>
        <end position="84"/>
    </location>
</feature>
<dbReference type="GO" id="GO:0003684">
    <property type="term" value="F:damaged DNA binding"/>
    <property type="evidence" value="ECO:0007669"/>
    <property type="project" value="TreeGrafter"/>
</dbReference>
<dbReference type="Pfam" id="PF00498">
    <property type="entry name" value="FHA"/>
    <property type="match status" value="1"/>
</dbReference>
<dbReference type="OrthoDB" id="341898at2759"/>
<dbReference type="GO" id="GO:0030870">
    <property type="term" value="C:Mre11 complex"/>
    <property type="evidence" value="ECO:0007669"/>
    <property type="project" value="InterPro"/>
</dbReference>
<keyword evidence="7" id="KW-0539">Nucleus</keyword>
<comment type="subcellular location">
    <subcellularLocation>
        <location evidence="2">Chromosome</location>
    </subcellularLocation>
    <subcellularLocation>
        <location evidence="1">Nucleus</location>
    </subcellularLocation>
</comment>